<gene>
    <name evidence="3" type="ORF">EDS130_LOCUS41367</name>
</gene>
<organism evidence="3 4">
    <name type="scientific">Adineta ricciae</name>
    <name type="common">Rotifer</name>
    <dbReference type="NCBI Taxonomy" id="249248"/>
    <lineage>
        <taxon>Eukaryota</taxon>
        <taxon>Metazoa</taxon>
        <taxon>Spiralia</taxon>
        <taxon>Gnathifera</taxon>
        <taxon>Rotifera</taxon>
        <taxon>Eurotatoria</taxon>
        <taxon>Bdelloidea</taxon>
        <taxon>Adinetida</taxon>
        <taxon>Adinetidae</taxon>
        <taxon>Adineta</taxon>
    </lineage>
</organism>
<dbReference type="EMBL" id="CAJNOJ010000540">
    <property type="protein sequence ID" value="CAF1479824.1"/>
    <property type="molecule type" value="Genomic_DNA"/>
</dbReference>
<keyword evidence="1" id="KW-1133">Transmembrane helix</keyword>
<name>A0A815RN05_ADIRI</name>
<dbReference type="AlphaFoldDB" id="A0A815RN05"/>
<feature type="transmembrane region" description="Helical" evidence="1">
    <location>
        <begin position="141"/>
        <end position="160"/>
    </location>
</feature>
<evidence type="ECO:0000313" key="4">
    <source>
        <dbReference type="Proteomes" id="UP000663852"/>
    </source>
</evidence>
<keyword evidence="1" id="KW-0472">Membrane</keyword>
<keyword evidence="2" id="KW-0732">Signal</keyword>
<protein>
    <submittedName>
        <fullName evidence="3">Uncharacterized protein</fullName>
    </submittedName>
</protein>
<comment type="caution">
    <text evidence="3">The sequence shown here is derived from an EMBL/GenBank/DDBJ whole genome shotgun (WGS) entry which is preliminary data.</text>
</comment>
<proteinExistence type="predicted"/>
<evidence type="ECO:0000256" key="1">
    <source>
        <dbReference type="SAM" id="Phobius"/>
    </source>
</evidence>
<sequence length="189" mass="22449">MAGNTITCLALFVGLFLILPLFIWDISAAVRYDEYRDYIKSHTNTTCLLLNYTTYARPCRKCSNESMCRENICYDEHFMLSYSILNASNITNTTMISSSRENRTEKYQIKQKYPCYYRTEQVTLVTMDFPDGRTLLHRSRIAHFILVVALQLFVAFIVYYHEEIKRELLEFYKRSKYLTKQACRQMKLI</sequence>
<dbReference type="Proteomes" id="UP000663852">
    <property type="component" value="Unassembled WGS sequence"/>
</dbReference>
<evidence type="ECO:0000313" key="3">
    <source>
        <dbReference type="EMBL" id="CAF1479824.1"/>
    </source>
</evidence>
<keyword evidence="1" id="KW-0812">Transmembrane</keyword>
<accession>A0A815RN05</accession>
<feature type="chain" id="PRO_5032718323" evidence="2">
    <location>
        <begin position="30"/>
        <end position="189"/>
    </location>
</feature>
<evidence type="ECO:0000256" key="2">
    <source>
        <dbReference type="SAM" id="SignalP"/>
    </source>
</evidence>
<reference evidence="3" key="1">
    <citation type="submission" date="2021-02" db="EMBL/GenBank/DDBJ databases">
        <authorList>
            <person name="Nowell W R."/>
        </authorList>
    </citation>
    <scope>NUCLEOTIDE SEQUENCE</scope>
</reference>
<feature type="signal peptide" evidence="2">
    <location>
        <begin position="1"/>
        <end position="29"/>
    </location>
</feature>